<dbReference type="InterPro" id="IPR003825">
    <property type="entry name" value="Colicin-V_CvpA"/>
</dbReference>
<evidence type="ECO:0000256" key="5">
    <source>
        <dbReference type="SAM" id="Phobius"/>
    </source>
</evidence>
<gene>
    <name evidence="6" type="ORF">H8S11_02300</name>
</gene>
<protein>
    <submittedName>
        <fullName evidence="6">CvpA family protein</fullName>
    </submittedName>
</protein>
<dbReference type="GO" id="GO:0009403">
    <property type="term" value="P:toxin biosynthetic process"/>
    <property type="evidence" value="ECO:0007669"/>
    <property type="project" value="InterPro"/>
</dbReference>
<dbReference type="RefSeq" id="WP_186852037.1">
    <property type="nucleotide sequence ID" value="NZ_JACOPO010000001.1"/>
</dbReference>
<evidence type="ECO:0000256" key="3">
    <source>
        <dbReference type="ARBA" id="ARBA00022989"/>
    </source>
</evidence>
<comment type="subcellular location">
    <subcellularLocation>
        <location evidence="1">Membrane</location>
        <topology evidence="1">Multi-pass membrane protein</topology>
    </subcellularLocation>
</comment>
<dbReference type="AlphaFoldDB" id="A0A8J6MCB0"/>
<dbReference type="EMBL" id="JACOPO010000001">
    <property type="protein sequence ID" value="MBC5721656.1"/>
    <property type="molecule type" value="Genomic_DNA"/>
</dbReference>
<evidence type="ECO:0000256" key="4">
    <source>
        <dbReference type="ARBA" id="ARBA00023136"/>
    </source>
</evidence>
<feature type="transmembrane region" description="Helical" evidence="5">
    <location>
        <begin position="181"/>
        <end position="202"/>
    </location>
</feature>
<feature type="transmembrane region" description="Helical" evidence="5">
    <location>
        <begin position="142"/>
        <end position="161"/>
    </location>
</feature>
<keyword evidence="2 5" id="KW-0812">Transmembrane</keyword>
<evidence type="ECO:0000313" key="7">
    <source>
        <dbReference type="Proteomes" id="UP000628736"/>
    </source>
</evidence>
<sequence length="231" mass="24996">MNYLIFDVIIALILLFALWRGYSRGFILTLCGFLAIFVAFIGATVISDNLARPVADAIRPAIERQIQGTLEQSLQVEDSLASTGGEAPALEELPISEVLEALQESALYRGLAQAFQEAVDNGVAQVTTSAAKALAEYAAVQLARMVLFLLAFVAVLIAWFLLSHALDLAFRLPVLSALNHWSGAALGLLKGGALIFIACWLLRNSLIPPEAIQNTYLLNFFCTFDPLSLLA</sequence>
<dbReference type="GO" id="GO:0016020">
    <property type="term" value="C:membrane"/>
    <property type="evidence" value="ECO:0007669"/>
    <property type="project" value="UniProtKB-SubCell"/>
</dbReference>
<keyword evidence="3 5" id="KW-1133">Transmembrane helix</keyword>
<accession>A0A8J6MCB0</accession>
<name>A0A8J6MCB0_9FIRM</name>
<feature type="transmembrane region" description="Helical" evidence="5">
    <location>
        <begin position="27"/>
        <end position="46"/>
    </location>
</feature>
<dbReference type="Proteomes" id="UP000628736">
    <property type="component" value="Unassembled WGS sequence"/>
</dbReference>
<organism evidence="6 7">
    <name type="scientific">Flintibacter hominis</name>
    <dbReference type="NCBI Taxonomy" id="2763048"/>
    <lineage>
        <taxon>Bacteria</taxon>
        <taxon>Bacillati</taxon>
        <taxon>Bacillota</taxon>
        <taxon>Clostridia</taxon>
        <taxon>Eubacteriales</taxon>
        <taxon>Flintibacter</taxon>
    </lineage>
</organism>
<evidence type="ECO:0000256" key="1">
    <source>
        <dbReference type="ARBA" id="ARBA00004141"/>
    </source>
</evidence>
<proteinExistence type="predicted"/>
<keyword evidence="4 5" id="KW-0472">Membrane</keyword>
<keyword evidence="7" id="KW-1185">Reference proteome</keyword>
<evidence type="ECO:0000313" key="6">
    <source>
        <dbReference type="EMBL" id="MBC5721656.1"/>
    </source>
</evidence>
<dbReference type="Pfam" id="PF02674">
    <property type="entry name" value="Colicin_V"/>
    <property type="match status" value="2"/>
</dbReference>
<evidence type="ECO:0000256" key="2">
    <source>
        <dbReference type="ARBA" id="ARBA00022692"/>
    </source>
</evidence>
<feature type="transmembrane region" description="Helical" evidence="5">
    <location>
        <begin position="5"/>
        <end position="21"/>
    </location>
</feature>
<comment type="caution">
    <text evidence="6">The sequence shown here is derived from an EMBL/GenBank/DDBJ whole genome shotgun (WGS) entry which is preliminary data.</text>
</comment>
<reference evidence="6" key="1">
    <citation type="submission" date="2020-08" db="EMBL/GenBank/DDBJ databases">
        <title>Genome public.</title>
        <authorList>
            <person name="Liu C."/>
            <person name="Sun Q."/>
        </authorList>
    </citation>
    <scope>NUCLEOTIDE SEQUENCE</scope>
    <source>
        <strain evidence="6">NSJ-23</strain>
    </source>
</reference>